<dbReference type="VEuPathDB" id="FungiDB:CC77DRAFT_1055166"/>
<evidence type="ECO:0000313" key="3">
    <source>
        <dbReference type="Proteomes" id="UP000077248"/>
    </source>
</evidence>
<dbReference type="GeneID" id="29113424"/>
<evidence type="ECO:0000313" key="2">
    <source>
        <dbReference type="EMBL" id="OAG14093.1"/>
    </source>
</evidence>
<dbReference type="STRING" id="5599.A0A177D340"/>
<dbReference type="RefSeq" id="XP_018379514.1">
    <property type="nucleotide sequence ID" value="XM_018527830.1"/>
</dbReference>
<reference evidence="2 3" key="1">
    <citation type="submission" date="2016-05" db="EMBL/GenBank/DDBJ databases">
        <title>Comparative analysis of secretome profiles of manganese(II)-oxidizing ascomycete fungi.</title>
        <authorList>
            <consortium name="DOE Joint Genome Institute"/>
            <person name="Zeiner C.A."/>
            <person name="Purvine S.O."/>
            <person name="Zink E.M."/>
            <person name="Wu S."/>
            <person name="Pasa-Tolic L."/>
            <person name="Chaput D.L."/>
            <person name="Haridas S."/>
            <person name="Grigoriev I.V."/>
            <person name="Santelli C.M."/>
            <person name="Hansel C.M."/>
        </authorList>
    </citation>
    <scope>NUCLEOTIDE SEQUENCE [LARGE SCALE GENOMIC DNA]</scope>
    <source>
        <strain evidence="2 3">SRC1lrK2f</strain>
    </source>
</reference>
<dbReference type="Pfam" id="PF06985">
    <property type="entry name" value="HET"/>
    <property type="match status" value="1"/>
</dbReference>
<dbReference type="InterPro" id="IPR010730">
    <property type="entry name" value="HET"/>
</dbReference>
<gene>
    <name evidence="2" type="ORF">CC77DRAFT_1055166</name>
</gene>
<dbReference type="OMA" id="CHILPIN"/>
<dbReference type="PANTHER" id="PTHR10622">
    <property type="entry name" value="HET DOMAIN-CONTAINING PROTEIN"/>
    <property type="match status" value="1"/>
</dbReference>
<dbReference type="Proteomes" id="UP000077248">
    <property type="component" value="Unassembled WGS sequence"/>
</dbReference>
<feature type="domain" description="Heterokaryon incompatibility" evidence="1">
    <location>
        <begin position="24"/>
        <end position="116"/>
    </location>
</feature>
<dbReference type="AlphaFoldDB" id="A0A177D340"/>
<protein>
    <submittedName>
        <fullName evidence="2">HET-domain-containing protein</fullName>
    </submittedName>
</protein>
<dbReference type="PANTHER" id="PTHR10622:SF12">
    <property type="entry name" value="HET DOMAIN-CONTAINING PROTEIN"/>
    <property type="match status" value="1"/>
</dbReference>
<proteinExistence type="predicted"/>
<organism evidence="2 3">
    <name type="scientific">Alternaria alternata</name>
    <name type="common">Alternaria rot fungus</name>
    <name type="synonym">Torula alternata</name>
    <dbReference type="NCBI Taxonomy" id="5599"/>
    <lineage>
        <taxon>Eukaryota</taxon>
        <taxon>Fungi</taxon>
        <taxon>Dikarya</taxon>
        <taxon>Ascomycota</taxon>
        <taxon>Pezizomycotina</taxon>
        <taxon>Dothideomycetes</taxon>
        <taxon>Pleosporomycetidae</taxon>
        <taxon>Pleosporales</taxon>
        <taxon>Pleosporineae</taxon>
        <taxon>Pleosporaceae</taxon>
        <taxon>Alternaria</taxon>
        <taxon>Alternaria sect. Alternaria</taxon>
        <taxon>Alternaria alternata complex</taxon>
    </lineage>
</organism>
<dbReference type="EMBL" id="KV441503">
    <property type="protein sequence ID" value="OAG14093.1"/>
    <property type="molecule type" value="Genomic_DNA"/>
</dbReference>
<sequence>MAIRLIDTDTLELKSFVESDVPKYAILSHTWGPEADEVTFQDMLAMNRGSENPKRERPGYLKIIETCRKARLTGIGYCWVDTCCIDKTSSAELSEAINSMFKWYRDAAVCYVLLSDFEIGDTRDMTSISGSRWFKRGWCLQELVAPRHVEFFDRLWSFLGTREELSSRISKITAIATNVLTGQVSMDTLPIAQRLAWAAKRETTRTEDIAYCLLGIFDIQMPILYGEGTKAFIRLQEEIMKQSNDRSLFASRQPGVRERYCSLLAPSPRYFAHCANLVHTESHVYQGSAYALTNRGLQFSETELYIDYLSGLYVLPLSCISSPDAEVIEGLLLEQVGPNLFARLSQRPRVDIVHQIRFKRKVPSFVKKGIHIASHVTPSIHADMLLADEYSIQVSSDTLRLDHPYALQIEDEIAGSHRWDIAGLRFLTRGHPNFRGYWKVNVEQALSLSDRYLVRDMEKQYCYLSCGFEWRDRTKGRTSEPWVFLYTESFQKQYNGTGIVPSPFLQLSGQKSLATSRLYLGRHRYTRVYLDASIKVDEQPRKYRLKFNLTKAG</sequence>
<name>A0A177D340_ALTAL</name>
<accession>A0A177D340</accession>
<evidence type="ECO:0000259" key="1">
    <source>
        <dbReference type="Pfam" id="PF06985"/>
    </source>
</evidence>
<keyword evidence="3" id="KW-1185">Reference proteome</keyword>
<dbReference type="KEGG" id="aalt:CC77DRAFT_1055166"/>